<reference evidence="1 2" key="1">
    <citation type="journal article" date="2014" name="Genome Announc.">
        <title>Draft Genome Sequence of Streptomyces roseochromogenes subsp. oscitans DS 12.976, Producer of the Aminocoumarin Antibiotic Clorobiocin.</title>
        <authorList>
            <person name="Ruckert C."/>
            <person name="Kalinowski J."/>
            <person name="Heide L."/>
            <person name="Apel A.K."/>
        </authorList>
    </citation>
    <scope>NUCLEOTIDE SEQUENCE [LARGE SCALE GENOMIC DNA]</scope>
    <source>
        <strain evidence="1 2">DS 12.976</strain>
    </source>
</reference>
<gene>
    <name evidence="1" type="ORF">M878_29145</name>
</gene>
<organism evidence="1 2">
    <name type="scientific">Streptomyces roseochromogenus subsp. oscitans DS 12.976</name>
    <dbReference type="NCBI Taxonomy" id="1352936"/>
    <lineage>
        <taxon>Bacteria</taxon>
        <taxon>Bacillati</taxon>
        <taxon>Actinomycetota</taxon>
        <taxon>Actinomycetes</taxon>
        <taxon>Kitasatosporales</taxon>
        <taxon>Streptomycetaceae</taxon>
        <taxon>Streptomyces</taxon>
    </lineage>
</organism>
<protein>
    <submittedName>
        <fullName evidence="1">Uncharacterized protein</fullName>
    </submittedName>
</protein>
<dbReference type="EMBL" id="AWQX01000249">
    <property type="protein sequence ID" value="EST25413.1"/>
    <property type="molecule type" value="Genomic_DNA"/>
</dbReference>
<proteinExistence type="predicted"/>
<name>V6K036_STRRC</name>
<dbReference type="PATRIC" id="fig|1352936.5.peg.6079"/>
<dbReference type="STRING" id="1352936.M878_29145"/>
<evidence type="ECO:0000313" key="1">
    <source>
        <dbReference type="EMBL" id="EST25413.1"/>
    </source>
</evidence>
<dbReference type="RefSeq" id="WP_023550502.1">
    <property type="nucleotide sequence ID" value="NZ_CM002285.1"/>
</dbReference>
<dbReference type="Proteomes" id="UP000017984">
    <property type="component" value="Chromosome"/>
</dbReference>
<dbReference type="HOGENOM" id="CLU_1618124_0_0_11"/>
<accession>V6K036</accession>
<evidence type="ECO:0000313" key="2">
    <source>
        <dbReference type="Proteomes" id="UP000017984"/>
    </source>
</evidence>
<sequence>MLLALSEEYTDHYTDHYTVDGDIFDECTDIALTAFLSLAERGDGECGQAWQNWVTREGRETYAYMTLDALLAAMAVHSTEAAQDDRTVLVPVRVTDVLRRDRAYYNRYLRRALPNPLRDAKQLVLFSNIPITDSRALGEAMHCLQQWCSKGSLARVYSAINSGG</sequence>
<dbReference type="OrthoDB" id="3970416at2"/>
<keyword evidence="2" id="KW-1185">Reference proteome</keyword>
<dbReference type="AlphaFoldDB" id="V6K036"/>
<comment type="caution">
    <text evidence="1">The sequence shown here is derived from an EMBL/GenBank/DDBJ whole genome shotgun (WGS) entry which is preliminary data.</text>
</comment>